<feature type="region of interest" description="Disordered" evidence="1">
    <location>
        <begin position="138"/>
        <end position="187"/>
    </location>
</feature>
<dbReference type="AlphaFoldDB" id="A0AA36J969"/>
<feature type="compositionally biased region" description="Acidic residues" evidence="1">
    <location>
        <begin position="898"/>
        <end position="925"/>
    </location>
</feature>
<proteinExistence type="predicted"/>
<dbReference type="Pfam" id="PF02181">
    <property type="entry name" value="FH2"/>
    <property type="match status" value="1"/>
</dbReference>
<name>A0AA36J969_9DINO</name>
<protein>
    <recommendedName>
        <fullName evidence="2">PH domain-containing protein</fullName>
    </recommendedName>
</protein>
<dbReference type="PANTHER" id="PTHR45733">
    <property type="entry name" value="FORMIN-J"/>
    <property type="match status" value="1"/>
</dbReference>
<feature type="region of interest" description="Disordered" evidence="1">
    <location>
        <begin position="999"/>
        <end position="1087"/>
    </location>
</feature>
<accession>A0AA36J969</accession>
<dbReference type="InterPro" id="IPR051144">
    <property type="entry name" value="Formin_homology_domain"/>
</dbReference>
<dbReference type="Gene3D" id="1.20.58.2220">
    <property type="entry name" value="Formin, FH2 domain"/>
    <property type="match status" value="1"/>
</dbReference>
<dbReference type="SUPFAM" id="SSF50729">
    <property type="entry name" value="PH domain-like"/>
    <property type="match status" value="1"/>
</dbReference>
<dbReference type="SMART" id="SM00233">
    <property type="entry name" value="PH"/>
    <property type="match status" value="2"/>
</dbReference>
<dbReference type="InterPro" id="IPR001849">
    <property type="entry name" value="PH_domain"/>
</dbReference>
<keyword evidence="4" id="KW-1185">Reference proteome</keyword>
<dbReference type="InterPro" id="IPR011993">
    <property type="entry name" value="PH-like_dom_sf"/>
</dbReference>
<dbReference type="InterPro" id="IPR042201">
    <property type="entry name" value="FH2_Formin_sf"/>
</dbReference>
<dbReference type="Proteomes" id="UP001178507">
    <property type="component" value="Unassembled WGS sequence"/>
</dbReference>
<sequence length="1087" mass="121456">MGQQHSAPGVSLQRLPGEGPEEPVTGYLLRQRGWRWEWQKVLADGRRFYTFSWPRGKPRDSIPLPDILKVESLLLVDSRAFAIPPGARPEKPRHLGNVAGFALVLRDGQELVFCASGAQQRSAWIAAVEEMRQARQDVRQMPEVQITAPVPARGKGRGKGKAPPPPKAKAKAPAKAKPRAKIHGLLESRPVQDAANTIFGAEDRNESPDLAPLLDEFAKRTEAERRQPLERPRRQEEVQLILDRQFAQNLAIAMVRVNVHQLADAARAMSPRHARFEEPRDWDQAENLVETLASREQDVIEKIDNYTQEGKDPCKLRNIEQKLVPLASIPRVVTRLQLILLAQSLGSRMDAARSKLELLVGTALELKNCALMRDVVKIIQETLKWNEAPGAATFQRTRVFPVGKQLERLNTLKPTGDLLPKRFPRYTYVHLLAEVMIFKQGMPLPEDPFAEAVPALDRATKANPELAYEELQKIQEKQKLVAAELQTHADSYSQVQVEAVESPEVFHIMTDGTASAGVIHLEDADRGGRETLTPPAWGNEPEVPAPRHAKLQRLQFQPSGTYLRGCDPSDGERPGESLWLLQPRGWRKPVWLRCQATLRARHLVLQEEAQEAAFPLPGAEALELSSILASSVAKWLASLGLHGMELLSEGGGHTLLLLDTAEAARSWVQRLNREAERTGAGWLVMADVMGRHRAEQVWAVVEEERKQLLCFDNPLDYAAGRPARTTFFLHRDALQIVDDMHPASEDVSSAIERLRRESSELAFVVKEEPELRLSMGAPDSCAHWSAFGVAFAPALRRWLEKLQTMARAGHLRKSYGGALDFEAPRLSWMEAEAEEVAALSPKSEGGALAAKEGEEVEDPFATWARLRPSFCLALQQAVDAQAQKQREMAKNHSRIEDQDGEDGDDPSCEEEDPGSEDTDASDEEDDALTRLKRLELRLQKSQGRLRQALRKGERDAVEILCFFGEMTAKRRNALSALQEFLGNIRAFAKHFACAVREVRKHHGPGRRPRSDSLARRIGEADGRPGRSSSTGASRRDQPRRVMRTKTRPLEQHPVLLNNQEIKAELLAPIEPGSDPFKRARQEPAAAV</sequence>
<reference evidence="3" key="1">
    <citation type="submission" date="2023-08" db="EMBL/GenBank/DDBJ databases">
        <authorList>
            <person name="Chen Y."/>
            <person name="Shah S."/>
            <person name="Dougan E. K."/>
            <person name="Thang M."/>
            <person name="Chan C."/>
        </authorList>
    </citation>
    <scope>NUCLEOTIDE SEQUENCE</scope>
</reference>
<evidence type="ECO:0000259" key="2">
    <source>
        <dbReference type="PROSITE" id="PS50003"/>
    </source>
</evidence>
<evidence type="ECO:0000313" key="3">
    <source>
        <dbReference type="EMBL" id="CAJ1400995.1"/>
    </source>
</evidence>
<feature type="domain" description="PH" evidence="2">
    <location>
        <begin position="21"/>
        <end position="133"/>
    </location>
</feature>
<dbReference type="InterPro" id="IPR015425">
    <property type="entry name" value="FH2_Formin"/>
</dbReference>
<feature type="compositionally biased region" description="Basic and acidic residues" evidence="1">
    <location>
        <begin position="1008"/>
        <end position="1024"/>
    </location>
</feature>
<evidence type="ECO:0000256" key="1">
    <source>
        <dbReference type="SAM" id="MobiDB-lite"/>
    </source>
</evidence>
<dbReference type="PANTHER" id="PTHR45733:SF8">
    <property type="entry name" value="FORMIN-J"/>
    <property type="match status" value="1"/>
</dbReference>
<evidence type="ECO:0000313" key="4">
    <source>
        <dbReference type="Proteomes" id="UP001178507"/>
    </source>
</evidence>
<feature type="region of interest" description="Disordered" evidence="1">
    <location>
        <begin position="883"/>
        <end position="925"/>
    </location>
</feature>
<feature type="compositionally biased region" description="Basic residues" evidence="1">
    <location>
        <begin position="168"/>
        <end position="182"/>
    </location>
</feature>
<dbReference type="CDD" id="cd00821">
    <property type="entry name" value="PH"/>
    <property type="match status" value="1"/>
</dbReference>
<dbReference type="SUPFAM" id="SSF101447">
    <property type="entry name" value="Formin homology 2 domain (FH2 domain)"/>
    <property type="match status" value="1"/>
</dbReference>
<feature type="compositionally biased region" description="Basic and acidic residues" evidence="1">
    <location>
        <begin position="884"/>
        <end position="897"/>
    </location>
</feature>
<gene>
    <name evidence="3" type="ORF">EVOR1521_LOCUS24223</name>
</gene>
<dbReference type="PROSITE" id="PS50003">
    <property type="entry name" value="PH_DOMAIN"/>
    <property type="match status" value="1"/>
</dbReference>
<comment type="caution">
    <text evidence="3">The sequence shown here is derived from an EMBL/GenBank/DDBJ whole genome shotgun (WGS) entry which is preliminary data.</text>
</comment>
<dbReference type="Gene3D" id="2.30.29.30">
    <property type="entry name" value="Pleckstrin-homology domain (PH domain)/Phosphotyrosine-binding domain (PTB)"/>
    <property type="match status" value="1"/>
</dbReference>
<organism evidence="3 4">
    <name type="scientific">Effrenium voratum</name>
    <dbReference type="NCBI Taxonomy" id="2562239"/>
    <lineage>
        <taxon>Eukaryota</taxon>
        <taxon>Sar</taxon>
        <taxon>Alveolata</taxon>
        <taxon>Dinophyceae</taxon>
        <taxon>Suessiales</taxon>
        <taxon>Symbiodiniaceae</taxon>
        <taxon>Effrenium</taxon>
    </lineage>
</organism>
<dbReference type="EMBL" id="CAUJNA010003394">
    <property type="protein sequence ID" value="CAJ1400995.1"/>
    <property type="molecule type" value="Genomic_DNA"/>
</dbReference>